<evidence type="ECO:0008006" key="3">
    <source>
        <dbReference type="Google" id="ProtNLM"/>
    </source>
</evidence>
<evidence type="ECO:0000313" key="1">
    <source>
        <dbReference type="EMBL" id="BDI18955.1"/>
    </source>
</evidence>
<evidence type="ECO:0000313" key="2">
    <source>
        <dbReference type="Proteomes" id="UP001055453"/>
    </source>
</evidence>
<sequence>MLRLSDTRNFFTLISLFFLYSYGANSSSIASAIETQPQFSVNKGCNINFNPKTNELKLSSRIAVSPNLSRTTCIIRINTSNSQKQFRLVPLAFKGEVKKAPAQVAISSFLIGDKPTRSLYESPLSASSLKFDLTKKILPTNYTTKGKSVLGINVVLISTGGELEVTDIKFALQQK</sequence>
<organism evidence="1 2">
    <name type="scientific">Nostoc cf. commune SO-36</name>
    <dbReference type="NCBI Taxonomy" id="449208"/>
    <lineage>
        <taxon>Bacteria</taxon>
        <taxon>Bacillati</taxon>
        <taxon>Cyanobacteriota</taxon>
        <taxon>Cyanophyceae</taxon>
        <taxon>Nostocales</taxon>
        <taxon>Nostocaceae</taxon>
        <taxon>Nostoc</taxon>
    </lineage>
</organism>
<dbReference type="Proteomes" id="UP001055453">
    <property type="component" value="Chromosome"/>
</dbReference>
<accession>A0ABM7Z743</accession>
<reference evidence="1" key="1">
    <citation type="submission" date="2022-04" db="EMBL/GenBank/DDBJ databases">
        <title>Complete genome sequence of a cyanobacterium, Nostoc sp. SO-36, isolated in Antarctica.</title>
        <authorList>
            <person name="Kanesaki Y."/>
            <person name="Effendi D."/>
            <person name="Sakamoto T."/>
            <person name="Ohtani S."/>
            <person name="Awai K."/>
        </authorList>
    </citation>
    <scope>NUCLEOTIDE SEQUENCE</scope>
    <source>
        <strain evidence="1">SO-36</strain>
    </source>
</reference>
<protein>
    <recommendedName>
        <fullName evidence="3">Lipid/polyisoprenoid-binding YceI-like domain-containing protein</fullName>
    </recommendedName>
</protein>
<keyword evidence="2" id="KW-1185">Reference proteome</keyword>
<dbReference type="EMBL" id="AP025732">
    <property type="protein sequence ID" value="BDI18955.1"/>
    <property type="molecule type" value="Genomic_DNA"/>
</dbReference>
<dbReference type="RefSeq" id="WP_251956454.1">
    <property type="nucleotide sequence ID" value="NZ_AP025732.1"/>
</dbReference>
<name>A0ABM7Z743_NOSCO</name>
<proteinExistence type="predicted"/>
<gene>
    <name evidence="1" type="ORF">ANSO36C_47570</name>
</gene>